<evidence type="ECO:0000313" key="2">
    <source>
        <dbReference type="Proteomes" id="UP000512167"/>
    </source>
</evidence>
<dbReference type="KEGG" id="tbk:HF295_02970"/>
<dbReference type="RefSeq" id="WP_312032366.1">
    <property type="nucleotide sequence ID" value="NZ_CP051151.1"/>
</dbReference>
<gene>
    <name evidence="1" type="ORF">HF295_02970</name>
</gene>
<reference evidence="1 2" key="1">
    <citation type="submission" date="2020-04" db="EMBL/GenBank/DDBJ databases">
        <authorList>
            <person name="Zheng R.K."/>
            <person name="Sun C.M."/>
        </authorList>
    </citation>
    <scope>NUCLEOTIDE SEQUENCE [LARGE SCALE GENOMIC DNA]</scope>
    <source>
        <strain evidence="2">zrk29</strain>
    </source>
</reference>
<keyword evidence="2" id="KW-1185">Reference proteome</keyword>
<protein>
    <submittedName>
        <fullName evidence="1">Flavodoxin family protein</fullName>
    </submittedName>
</protein>
<dbReference type="AlphaFoldDB" id="A0A7L6N3R3"/>
<evidence type="ECO:0000313" key="1">
    <source>
        <dbReference type="EMBL" id="QLY39877.1"/>
    </source>
</evidence>
<dbReference type="SUPFAM" id="SSF52218">
    <property type="entry name" value="Flavoproteins"/>
    <property type="match status" value="1"/>
</dbReference>
<dbReference type="Gene3D" id="3.40.50.360">
    <property type="match status" value="1"/>
</dbReference>
<name>A0A7L6N3R3_9MOLU</name>
<dbReference type="EMBL" id="CP051151">
    <property type="protein sequence ID" value="QLY39877.1"/>
    <property type="molecule type" value="Genomic_DNA"/>
</dbReference>
<accession>A0A7L6N3R3</accession>
<dbReference type="Proteomes" id="UP000512167">
    <property type="component" value="Chromosome"/>
</dbReference>
<dbReference type="InterPro" id="IPR029039">
    <property type="entry name" value="Flavoprotein-like_sf"/>
</dbReference>
<organism evidence="1 2">
    <name type="scientific">Hujiaoplasma nucleasis</name>
    <dbReference type="NCBI Taxonomy" id="2725268"/>
    <lineage>
        <taxon>Bacteria</taxon>
        <taxon>Bacillati</taxon>
        <taxon>Mycoplasmatota</taxon>
        <taxon>Mollicutes</taxon>
        <taxon>Candidatus Izemoplasmatales</taxon>
        <taxon>Hujiaoplasmataceae</taxon>
        <taxon>Hujiaoplasma</taxon>
    </lineage>
</organism>
<sequence length="144" mass="17046">MESMIVYYSKTQNTESVVKRFDIQAKMIKAQSQDPNQKHIVLLEKPDIRNVDHIIFACPVHGFQACRIMKAYLESLDDLRGKTIDLFVTHHFRFAWLGGIQALKQMRQIIHKKNGVVRHERSINWKSHKRESDIQEMIQLFQKE</sequence>
<proteinExistence type="predicted"/>